<dbReference type="InterPro" id="IPR002818">
    <property type="entry name" value="DJ-1/PfpI"/>
</dbReference>
<sequence>MRVAILTFDGFNELDSFVALALLNRVPGWRAEMCGPGETLTSMNGVRVDVQQPLEFAGEADIVLVGSGVRTLDMAADEALMARIALDPRRQIIGAQCSGALILAKLGLIGDLPACTDVTSKPWVIAAGVRVIDAPFVAHGSVATAGGCMAAQYLSAWAIARGVGMACGGEAAARAVIDYVAPVGEKAETVARVMGVVAPYLEPAALPA</sequence>
<dbReference type="RefSeq" id="WP_261934334.1">
    <property type="nucleotide sequence ID" value="NZ_AP018817.1"/>
</dbReference>
<evidence type="ECO:0000313" key="2">
    <source>
        <dbReference type="EMBL" id="BBF69820.1"/>
    </source>
</evidence>
<protein>
    <submittedName>
        <fullName evidence="2">Glutamine amidotransferase</fullName>
    </submittedName>
</protein>
<dbReference type="PANTHER" id="PTHR43130">
    <property type="entry name" value="ARAC-FAMILY TRANSCRIPTIONAL REGULATOR"/>
    <property type="match status" value="1"/>
</dbReference>
<gene>
    <name evidence="2" type="ORF">SBA_ch1_20200</name>
</gene>
<keyword evidence="2" id="KW-0315">Glutamine amidotransferase</keyword>
<dbReference type="Gene3D" id="3.40.50.880">
    <property type="match status" value="1"/>
</dbReference>
<accession>A0ABM7G487</accession>
<dbReference type="InterPro" id="IPR029062">
    <property type="entry name" value="Class_I_gatase-like"/>
</dbReference>
<evidence type="ECO:0000259" key="1">
    <source>
        <dbReference type="Pfam" id="PF01965"/>
    </source>
</evidence>
<dbReference type="Pfam" id="PF01965">
    <property type="entry name" value="DJ-1_PfpI"/>
    <property type="match status" value="1"/>
</dbReference>
<keyword evidence="3" id="KW-1185">Reference proteome</keyword>
<dbReference type="InterPro" id="IPR052158">
    <property type="entry name" value="INH-QAR"/>
</dbReference>
<name>A0ABM7G487_9SPHN</name>
<dbReference type="SUPFAM" id="SSF52317">
    <property type="entry name" value="Class I glutamine amidotransferase-like"/>
    <property type="match status" value="1"/>
</dbReference>
<dbReference type="EMBL" id="AP018817">
    <property type="protein sequence ID" value="BBF69820.1"/>
    <property type="molecule type" value="Genomic_DNA"/>
</dbReference>
<feature type="domain" description="DJ-1/PfpI" evidence="1">
    <location>
        <begin position="1"/>
        <end position="153"/>
    </location>
</feature>
<organism evidence="2 3">
    <name type="scientific">Sphingomonas bisphenolicum</name>
    <dbReference type="NCBI Taxonomy" id="296544"/>
    <lineage>
        <taxon>Bacteria</taxon>
        <taxon>Pseudomonadati</taxon>
        <taxon>Pseudomonadota</taxon>
        <taxon>Alphaproteobacteria</taxon>
        <taxon>Sphingomonadales</taxon>
        <taxon>Sphingomonadaceae</taxon>
        <taxon>Sphingomonas</taxon>
    </lineage>
</organism>
<proteinExistence type="predicted"/>
<reference evidence="2" key="1">
    <citation type="submission" date="2018-07" db="EMBL/GenBank/DDBJ databases">
        <title>Complete genome sequence of Sphingomonas bisphenolicum strain AO1, a bisphenol A degradative bacterium isolated from Japanese farm field.</title>
        <authorList>
            <person name="Murakami M."/>
            <person name="Koh M."/>
            <person name="Koba S."/>
            <person name="Matsumura Y."/>
        </authorList>
    </citation>
    <scope>NUCLEOTIDE SEQUENCE</scope>
    <source>
        <strain evidence="2">AO1</strain>
    </source>
</reference>
<dbReference type="Proteomes" id="UP001059971">
    <property type="component" value="Chromosome 1"/>
</dbReference>
<dbReference type="PANTHER" id="PTHR43130:SF2">
    <property type="entry name" value="DJ-1_PFPI DOMAIN-CONTAINING PROTEIN"/>
    <property type="match status" value="1"/>
</dbReference>
<evidence type="ECO:0000313" key="3">
    <source>
        <dbReference type="Proteomes" id="UP001059971"/>
    </source>
</evidence>